<dbReference type="InterPro" id="IPR050672">
    <property type="entry name" value="FBXO45-Fsn/SPSB_families"/>
</dbReference>
<organism evidence="3 4">
    <name type="scientific">Sus scrofa</name>
    <name type="common">Pig</name>
    <dbReference type="NCBI Taxonomy" id="9823"/>
    <lineage>
        <taxon>Eukaryota</taxon>
        <taxon>Metazoa</taxon>
        <taxon>Chordata</taxon>
        <taxon>Craniata</taxon>
        <taxon>Vertebrata</taxon>
        <taxon>Euteleostomi</taxon>
        <taxon>Mammalia</taxon>
        <taxon>Eutheria</taxon>
        <taxon>Laurasiatheria</taxon>
        <taxon>Artiodactyla</taxon>
        <taxon>Suina</taxon>
        <taxon>Suidae</taxon>
        <taxon>Sus</taxon>
    </lineage>
</organism>
<reference evidence="3" key="1">
    <citation type="submission" date="2025-05" db="UniProtKB">
        <authorList>
            <consortium name="Ensembl"/>
        </authorList>
    </citation>
    <scope>IDENTIFICATION</scope>
</reference>
<dbReference type="Ensembl" id="ENSSSCT00055053136.1">
    <property type="protein sequence ID" value="ENSSSCP00055042403.1"/>
    <property type="gene ID" value="ENSSSCG00055026880.1"/>
</dbReference>
<evidence type="ECO:0000313" key="3">
    <source>
        <dbReference type="Ensembl" id="ENSSSCP00035047992.1"/>
    </source>
</evidence>
<dbReference type="InterPro" id="IPR013320">
    <property type="entry name" value="ConA-like_dom_sf"/>
</dbReference>
<dbReference type="Ensembl" id="ENSSSCT00035110182.1">
    <property type="protein sequence ID" value="ENSSSCP00035047992.1"/>
    <property type="gene ID" value="ENSSSCG00035080412.1"/>
</dbReference>
<dbReference type="Proteomes" id="UP000694722">
    <property type="component" value="Unplaced"/>
</dbReference>
<dbReference type="PANTHER" id="PTHR12245">
    <property type="entry name" value="SPRY DOMAIN CONTAINING SOCS BOX PROTEIN"/>
    <property type="match status" value="1"/>
</dbReference>
<sequence>MGQKLSGSLKSVEVREPALRPAKRELRGAEPGRPARLDQLLDMPAAGLAVQLRHAWNPEDRSLNVFVKDDDRLTFHRHPVAQSTDGIRGKVGHARGLHAWQIHWPARQRGTHAVVGVATARAPLHSVGYTALVGSDAESWGWDLGRSRLYHDGKNRPGVAYPAFLGPEEAFALPDSLLVVLDMDEGTLSFVVDGQYLGVAFRGLKGKKLYPVVSAVWGHCEVTMRYINGLDRKCSLLRGAGVDKRSGVFRGCLPLVEFGREVAGGGRCVKQVRPHPLSALGIILSCGVVVRTWTLEARLLGLGLDSFALLVILGHASVSLSALMA</sequence>
<dbReference type="Ensembl" id="ENSSSCT00060106031.1">
    <property type="protein sequence ID" value="ENSSSCP00060046743.1"/>
    <property type="gene ID" value="ENSSSCG00060077091.1"/>
</dbReference>
<dbReference type="Ensembl" id="ENSSSCT00025073206.1">
    <property type="protein sequence ID" value="ENSSSCP00025031716.1"/>
    <property type="gene ID" value="ENSSSCG00025053410.1"/>
</dbReference>
<dbReference type="Ensembl" id="ENSSSCT00040020156.1">
    <property type="protein sequence ID" value="ENSSSCP00040008423.1"/>
    <property type="gene ID" value="ENSSSCG00040014993.1"/>
</dbReference>
<evidence type="ECO:0000256" key="1">
    <source>
        <dbReference type="SAM" id="MobiDB-lite"/>
    </source>
</evidence>
<dbReference type="GO" id="GO:0016567">
    <property type="term" value="P:protein ubiquitination"/>
    <property type="evidence" value="ECO:0007669"/>
    <property type="project" value="UniProtKB-ARBA"/>
</dbReference>
<dbReference type="FunFam" id="2.60.120.920:FF:000007">
    <property type="entry name" value="SPRY domain-containing SOCS box protein 1"/>
    <property type="match status" value="1"/>
</dbReference>
<evidence type="ECO:0000313" key="4">
    <source>
        <dbReference type="Proteomes" id="UP000694720"/>
    </source>
</evidence>
<dbReference type="Ensembl" id="ENSSSCT00060106037.1">
    <property type="protein sequence ID" value="ENSSSCP00060046748.1"/>
    <property type="gene ID" value="ENSSSCG00060077091.1"/>
</dbReference>
<dbReference type="PANTHER" id="PTHR12245:SF3">
    <property type="entry name" value="SPRY DOMAIN-CONTAINING SOCS BOX PROTEIN 4"/>
    <property type="match status" value="1"/>
</dbReference>
<dbReference type="Proteomes" id="UP000694723">
    <property type="component" value="Unplaced"/>
</dbReference>
<accession>A0A8D1BQN6</accession>
<dbReference type="Gene3D" id="2.60.120.920">
    <property type="match status" value="1"/>
</dbReference>
<dbReference type="InterPro" id="IPR003877">
    <property type="entry name" value="SPRY_dom"/>
</dbReference>
<dbReference type="Ensembl" id="ENSSSCT00065025965.1">
    <property type="protein sequence ID" value="ENSSSCP00065010650.1"/>
    <property type="gene ID" value="ENSSSCG00065019499.1"/>
</dbReference>
<dbReference type="SMART" id="SM00449">
    <property type="entry name" value="SPRY"/>
    <property type="match status" value="1"/>
</dbReference>
<dbReference type="PROSITE" id="PS50188">
    <property type="entry name" value="B302_SPRY"/>
    <property type="match status" value="1"/>
</dbReference>
<dbReference type="Ensembl" id="ENSSSCT00065025964.1">
    <property type="protein sequence ID" value="ENSSSCP00065010649.1"/>
    <property type="gene ID" value="ENSSSCG00065019499.1"/>
</dbReference>
<protein>
    <recommendedName>
        <fullName evidence="2">B30.2/SPRY domain-containing protein</fullName>
    </recommendedName>
</protein>
<dbReference type="GO" id="GO:0006511">
    <property type="term" value="P:ubiquitin-dependent protein catabolic process"/>
    <property type="evidence" value="ECO:0007669"/>
    <property type="project" value="UniProtKB-ARBA"/>
</dbReference>
<dbReference type="Ensembl" id="ENSSSCT00040020149.1">
    <property type="protein sequence ID" value="ENSSSCP00040008417.1"/>
    <property type="gene ID" value="ENSSSCG00040014993.1"/>
</dbReference>
<dbReference type="SUPFAM" id="SSF49899">
    <property type="entry name" value="Concanavalin A-like lectins/glucanases"/>
    <property type="match status" value="1"/>
</dbReference>
<dbReference type="Ensembl" id="ENSSSCT00060106021.1">
    <property type="protein sequence ID" value="ENSSSCP00060046737.1"/>
    <property type="gene ID" value="ENSSSCG00060077091.1"/>
</dbReference>
<evidence type="ECO:0000259" key="2">
    <source>
        <dbReference type="PROSITE" id="PS50188"/>
    </source>
</evidence>
<dbReference type="Ensembl" id="ENSSSCT00050043476.1">
    <property type="protein sequence ID" value="ENSSSCP00050017944.1"/>
    <property type="gene ID" value="ENSSSCG00050032386.1"/>
</dbReference>
<dbReference type="Ensembl" id="ENSSSCT00035110167.1">
    <property type="protein sequence ID" value="ENSSSCP00035047978.1"/>
    <property type="gene ID" value="ENSSSCG00035080412.1"/>
</dbReference>
<dbReference type="InterPro" id="IPR043136">
    <property type="entry name" value="B30.2/SPRY_sf"/>
</dbReference>
<dbReference type="Ensembl" id="ENSSSCT00055053157.1">
    <property type="protein sequence ID" value="ENSSSCP00055042418.1"/>
    <property type="gene ID" value="ENSSSCG00055026880.1"/>
</dbReference>
<dbReference type="Proteomes" id="UP000694725">
    <property type="component" value="Unplaced"/>
</dbReference>
<dbReference type="GO" id="GO:0005737">
    <property type="term" value="C:cytoplasm"/>
    <property type="evidence" value="ECO:0007669"/>
    <property type="project" value="UniProtKB-ARBA"/>
</dbReference>
<proteinExistence type="predicted"/>
<dbReference type="AlphaFoldDB" id="A0A8D1BQN6"/>
<dbReference type="CDD" id="cd12906">
    <property type="entry name" value="SPRY_SOCS1-2-4"/>
    <property type="match status" value="1"/>
</dbReference>
<feature type="domain" description="B30.2/SPRY" evidence="2">
    <location>
        <begin position="34"/>
        <end position="231"/>
    </location>
</feature>
<dbReference type="Proteomes" id="UP000694720">
    <property type="component" value="Unplaced"/>
</dbReference>
<dbReference type="InterPro" id="IPR001870">
    <property type="entry name" value="B30.2/SPRY"/>
</dbReference>
<name>A0A8D1BQN6_PIG</name>
<dbReference type="Proteomes" id="UP000694724">
    <property type="component" value="Unplaced"/>
</dbReference>
<feature type="compositionally biased region" description="Basic and acidic residues" evidence="1">
    <location>
        <begin position="12"/>
        <end position="34"/>
    </location>
</feature>
<feature type="region of interest" description="Disordered" evidence="1">
    <location>
        <begin position="1"/>
        <end position="34"/>
    </location>
</feature>
<dbReference type="Pfam" id="PF00622">
    <property type="entry name" value="SPRY"/>
    <property type="match status" value="1"/>
</dbReference>
<dbReference type="Proteomes" id="UP000694727">
    <property type="component" value="Unplaced"/>
</dbReference>
<dbReference type="Proteomes" id="UP000694571">
    <property type="component" value="Unplaced"/>
</dbReference>